<dbReference type="Proteomes" id="UP000265703">
    <property type="component" value="Unassembled WGS sequence"/>
</dbReference>
<protein>
    <submittedName>
        <fullName evidence="1">Uncharacterized protein</fullName>
    </submittedName>
</protein>
<keyword evidence="2" id="KW-1185">Reference proteome</keyword>
<dbReference type="OrthoDB" id="2391056at2759"/>
<dbReference type="EMBL" id="QKYT01000880">
    <property type="protein sequence ID" value="RIA80884.1"/>
    <property type="molecule type" value="Genomic_DNA"/>
</dbReference>
<evidence type="ECO:0000313" key="2">
    <source>
        <dbReference type="Proteomes" id="UP000265703"/>
    </source>
</evidence>
<accession>A0A397SEP4</accession>
<reference evidence="1 2" key="1">
    <citation type="submission" date="2018-06" db="EMBL/GenBank/DDBJ databases">
        <title>Comparative genomics reveals the genomic features of Rhizophagus irregularis, R. cerebriforme, R. diaphanum and Gigaspora rosea, and their symbiotic lifestyle signature.</title>
        <authorList>
            <person name="Morin E."/>
            <person name="San Clemente H."/>
            <person name="Chen E.C.H."/>
            <person name="De La Providencia I."/>
            <person name="Hainaut M."/>
            <person name="Kuo A."/>
            <person name="Kohler A."/>
            <person name="Murat C."/>
            <person name="Tang N."/>
            <person name="Roy S."/>
            <person name="Loubradou J."/>
            <person name="Henrissat B."/>
            <person name="Grigoriev I.V."/>
            <person name="Corradi N."/>
            <person name="Roux C."/>
            <person name="Martin F.M."/>
        </authorList>
    </citation>
    <scope>NUCLEOTIDE SEQUENCE [LARGE SCALE GENOMIC DNA]</scope>
    <source>
        <strain evidence="1 2">DAOM 227022</strain>
    </source>
</reference>
<gene>
    <name evidence="1" type="ORF">C1645_837896</name>
</gene>
<evidence type="ECO:0000313" key="1">
    <source>
        <dbReference type="EMBL" id="RIA80884.1"/>
    </source>
</evidence>
<dbReference type="AlphaFoldDB" id="A0A397SEP4"/>
<sequence>MPKCHQIKVSLISPVVVSNKDNNKFLPGFIYQYGAIVEIANVEKLSEDISFISRSFSLEQIKIFVYRLGYSSRTDWFHAGSGYKSSLLYRFNENI</sequence>
<comment type="caution">
    <text evidence="1">The sequence shown here is derived from an EMBL/GenBank/DDBJ whole genome shotgun (WGS) entry which is preliminary data.</text>
</comment>
<organism evidence="1 2">
    <name type="scientific">Glomus cerebriforme</name>
    <dbReference type="NCBI Taxonomy" id="658196"/>
    <lineage>
        <taxon>Eukaryota</taxon>
        <taxon>Fungi</taxon>
        <taxon>Fungi incertae sedis</taxon>
        <taxon>Mucoromycota</taxon>
        <taxon>Glomeromycotina</taxon>
        <taxon>Glomeromycetes</taxon>
        <taxon>Glomerales</taxon>
        <taxon>Glomeraceae</taxon>
        <taxon>Glomus</taxon>
    </lineage>
</organism>
<name>A0A397SEP4_9GLOM</name>
<proteinExistence type="predicted"/>